<dbReference type="GO" id="GO:0004197">
    <property type="term" value="F:cysteine-type endopeptidase activity"/>
    <property type="evidence" value="ECO:0007669"/>
    <property type="project" value="InterPro"/>
</dbReference>
<dbReference type="Pfam" id="PF00656">
    <property type="entry name" value="Peptidase_C14"/>
    <property type="match status" value="1"/>
</dbReference>
<accession>A0A284SA54</accession>
<evidence type="ECO:0000313" key="4">
    <source>
        <dbReference type="Proteomes" id="UP000219338"/>
    </source>
</evidence>
<dbReference type="InterPro" id="IPR050452">
    <property type="entry name" value="Metacaspase"/>
</dbReference>
<protein>
    <recommendedName>
        <fullName evidence="2">Peptidase C14 caspase domain-containing protein</fullName>
    </recommendedName>
</protein>
<dbReference type="OrthoDB" id="2914394at2759"/>
<dbReference type="GO" id="GO:0005737">
    <property type="term" value="C:cytoplasm"/>
    <property type="evidence" value="ECO:0007669"/>
    <property type="project" value="TreeGrafter"/>
</dbReference>
<dbReference type="Proteomes" id="UP000219338">
    <property type="component" value="Unassembled WGS sequence"/>
</dbReference>
<dbReference type="GO" id="GO:0006508">
    <property type="term" value="P:proteolysis"/>
    <property type="evidence" value="ECO:0007669"/>
    <property type="project" value="InterPro"/>
</dbReference>
<dbReference type="EMBL" id="FUEG01000050">
    <property type="protein sequence ID" value="SJL17892.1"/>
    <property type="molecule type" value="Genomic_DNA"/>
</dbReference>
<name>A0A284SA54_ARMOS</name>
<evidence type="ECO:0000259" key="2">
    <source>
        <dbReference type="Pfam" id="PF00656"/>
    </source>
</evidence>
<comment type="similarity">
    <text evidence="1">Belongs to the peptidase C14B family.</text>
</comment>
<dbReference type="PANTHER" id="PTHR48104">
    <property type="entry name" value="METACASPASE-4"/>
    <property type="match status" value="1"/>
</dbReference>
<dbReference type="InterPro" id="IPR011600">
    <property type="entry name" value="Pept_C14_caspase"/>
</dbReference>
<dbReference type="OMA" id="CKEYQHA"/>
<dbReference type="PANTHER" id="PTHR48104:SF30">
    <property type="entry name" value="METACASPASE-1"/>
    <property type="match status" value="1"/>
</dbReference>
<organism evidence="3 4">
    <name type="scientific">Armillaria ostoyae</name>
    <name type="common">Armillaria root rot fungus</name>
    <dbReference type="NCBI Taxonomy" id="47428"/>
    <lineage>
        <taxon>Eukaryota</taxon>
        <taxon>Fungi</taxon>
        <taxon>Dikarya</taxon>
        <taxon>Basidiomycota</taxon>
        <taxon>Agaricomycotina</taxon>
        <taxon>Agaricomycetes</taxon>
        <taxon>Agaricomycetidae</taxon>
        <taxon>Agaricales</taxon>
        <taxon>Marasmiineae</taxon>
        <taxon>Physalacriaceae</taxon>
        <taxon>Armillaria</taxon>
    </lineage>
</organism>
<sequence>MEKYLTKDLGVPRSRIQLLVGSNEHTSPEDPMNPSRAHIISALLSLISNPEIAYGDNIIIYYSGHGSYYPPHTEEDDEKEYIETLCPIDRDTLDADGVPIPDVSDREMNTILTLISRAKGHCITVILDCCYAGGLCRDVPEPGARISPPMTRATLQEMLVAGEKNLKRYPGYRSILGNDWLPDMDSHVVLAACTDYQYAKVKKVQREDGTAGYIGIFTDSLVRVLRSGYWKKETTYADLVHCLDKTSQQTPVVAGKYKTARLWYQD</sequence>
<dbReference type="AlphaFoldDB" id="A0A284SA54"/>
<evidence type="ECO:0000256" key="1">
    <source>
        <dbReference type="ARBA" id="ARBA00009005"/>
    </source>
</evidence>
<proteinExistence type="inferred from homology"/>
<gene>
    <name evidence="3" type="ORF">ARMOST_21459</name>
</gene>
<keyword evidence="4" id="KW-1185">Reference proteome</keyword>
<reference evidence="4" key="1">
    <citation type="journal article" date="2017" name="Nat. Ecol. Evol.">
        <title>Genome expansion and lineage-specific genetic innovations in the forest pathogenic fungi Armillaria.</title>
        <authorList>
            <person name="Sipos G."/>
            <person name="Prasanna A.N."/>
            <person name="Walter M.C."/>
            <person name="O'Connor E."/>
            <person name="Balint B."/>
            <person name="Krizsan K."/>
            <person name="Kiss B."/>
            <person name="Hess J."/>
            <person name="Varga T."/>
            <person name="Slot J."/>
            <person name="Riley R."/>
            <person name="Boka B."/>
            <person name="Rigling D."/>
            <person name="Barry K."/>
            <person name="Lee J."/>
            <person name="Mihaltcheva S."/>
            <person name="LaButti K."/>
            <person name="Lipzen A."/>
            <person name="Waldron R."/>
            <person name="Moloney N.M."/>
            <person name="Sperisen C."/>
            <person name="Kredics L."/>
            <person name="Vagvoelgyi C."/>
            <person name="Patrignani A."/>
            <person name="Fitzpatrick D."/>
            <person name="Nagy I."/>
            <person name="Doyle S."/>
            <person name="Anderson J.B."/>
            <person name="Grigoriev I.V."/>
            <person name="Gueldener U."/>
            <person name="Muensterkoetter M."/>
            <person name="Nagy L.G."/>
        </authorList>
    </citation>
    <scope>NUCLEOTIDE SEQUENCE [LARGE SCALE GENOMIC DNA]</scope>
    <source>
        <strain evidence="4">C18/9</strain>
    </source>
</reference>
<feature type="domain" description="Peptidase C14 caspase" evidence="2">
    <location>
        <begin position="32"/>
        <end position="241"/>
    </location>
</feature>
<evidence type="ECO:0000313" key="3">
    <source>
        <dbReference type="EMBL" id="SJL17892.1"/>
    </source>
</evidence>
<dbReference type="Gene3D" id="3.40.50.1460">
    <property type="match status" value="1"/>
</dbReference>